<protein>
    <recommendedName>
        <fullName evidence="2">D-serine dehydratase-like domain-containing protein</fullName>
    </recommendedName>
</protein>
<sequence>MEILGASSDHTILDVEAVKGEIKVGDVLEFDVGYPSLVYLTNTNSVEIAYLGGESR</sequence>
<gene>
    <name evidence="1" type="ORF">SDC9_128733</name>
</gene>
<comment type="caution">
    <text evidence="1">The sequence shown here is derived from an EMBL/GenBank/DDBJ whole genome shotgun (WGS) entry which is preliminary data.</text>
</comment>
<dbReference type="AlphaFoldDB" id="A0A645CX29"/>
<name>A0A645CX29_9ZZZZ</name>
<evidence type="ECO:0008006" key="2">
    <source>
        <dbReference type="Google" id="ProtNLM"/>
    </source>
</evidence>
<reference evidence="1" key="1">
    <citation type="submission" date="2019-08" db="EMBL/GenBank/DDBJ databases">
        <authorList>
            <person name="Kucharzyk K."/>
            <person name="Murdoch R.W."/>
            <person name="Higgins S."/>
            <person name="Loffler F."/>
        </authorList>
    </citation>
    <scope>NUCLEOTIDE SEQUENCE</scope>
</reference>
<dbReference type="EMBL" id="VSSQ01030961">
    <property type="protein sequence ID" value="MPM81676.1"/>
    <property type="molecule type" value="Genomic_DNA"/>
</dbReference>
<proteinExistence type="predicted"/>
<evidence type="ECO:0000313" key="1">
    <source>
        <dbReference type="EMBL" id="MPM81676.1"/>
    </source>
</evidence>
<accession>A0A645CX29</accession>
<organism evidence="1">
    <name type="scientific">bioreactor metagenome</name>
    <dbReference type="NCBI Taxonomy" id="1076179"/>
    <lineage>
        <taxon>unclassified sequences</taxon>
        <taxon>metagenomes</taxon>
        <taxon>ecological metagenomes</taxon>
    </lineage>
</organism>